<evidence type="ECO:0000256" key="1">
    <source>
        <dbReference type="SAM" id="Phobius"/>
    </source>
</evidence>
<name>A0A267A3W5_PSEFR</name>
<dbReference type="InterPro" id="IPR013362">
    <property type="entry name" value="Pilus_4_PilV"/>
</dbReference>
<dbReference type="Pfam" id="PF07963">
    <property type="entry name" value="N_methyl"/>
    <property type="match status" value="1"/>
</dbReference>
<proteinExistence type="predicted"/>
<dbReference type="NCBIfam" id="TIGR02523">
    <property type="entry name" value="type_IV_pilV"/>
    <property type="match status" value="1"/>
</dbReference>
<keyword evidence="1" id="KW-0812">Transmembrane</keyword>
<keyword evidence="1" id="KW-0472">Membrane</keyword>
<protein>
    <submittedName>
        <fullName evidence="2">Type IV pilus modification protein PilV</fullName>
    </submittedName>
</protein>
<evidence type="ECO:0000313" key="3">
    <source>
        <dbReference type="Proteomes" id="UP000215861"/>
    </source>
</evidence>
<feature type="transmembrane region" description="Helical" evidence="1">
    <location>
        <begin position="12"/>
        <end position="34"/>
    </location>
</feature>
<dbReference type="OrthoDB" id="7031035at2"/>
<dbReference type="AlphaFoldDB" id="A0A267A3W5"/>
<gene>
    <name evidence="2" type="primary">pilV</name>
    <name evidence="2" type="ORF">CJU81_19715</name>
</gene>
<evidence type="ECO:0000313" key="2">
    <source>
        <dbReference type="EMBL" id="PAA07226.1"/>
    </source>
</evidence>
<reference evidence="2 3" key="1">
    <citation type="submission" date="2017-08" db="EMBL/GenBank/DDBJ databases">
        <title>Genomic and metabolic characterisation of spoilage-associated Pseudomonas species.</title>
        <authorList>
            <person name="Stanborough T."/>
            <person name="Fegan N."/>
            <person name="Powell S.M."/>
            <person name="Singh T."/>
            <person name="Tamplin M.L."/>
            <person name="Chandry P.S."/>
        </authorList>
    </citation>
    <scope>NUCLEOTIDE SEQUENCE [LARGE SCALE GENOMIC DNA]</scope>
    <source>
        <strain evidence="2 3">F1801</strain>
    </source>
</reference>
<organism evidence="2 3">
    <name type="scientific">Pseudomonas fragi</name>
    <dbReference type="NCBI Taxonomy" id="296"/>
    <lineage>
        <taxon>Bacteria</taxon>
        <taxon>Pseudomonadati</taxon>
        <taxon>Pseudomonadota</taxon>
        <taxon>Gammaproteobacteria</taxon>
        <taxon>Pseudomonadales</taxon>
        <taxon>Pseudomonadaceae</taxon>
        <taxon>Pseudomonas</taxon>
    </lineage>
</organism>
<accession>A0A267A3W5</accession>
<keyword evidence="1" id="KW-1133">Transmembrane helix</keyword>
<dbReference type="InterPro" id="IPR012902">
    <property type="entry name" value="N_methyl_site"/>
</dbReference>
<sequence length="80" mass="8714">MPRLDKSLQEGMTLIEVLIALLILFISLFGSAAMQLNALKHTARALISTQDSFIAYSRLDQIRAEAMPLLSSGHVAARSS</sequence>
<dbReference type="NCBIfam" id="TIGR02532">
    <property type="entry name" value="IV_pilin_GFxxxE"/>
    <property type="match status" value="1"/>
</dbReference>
<dbReference type="Proteomes" id="UP000215861">
    <property type="component" value="Unassembled WGS sequence"/>
</dbReference>
<comment type="caution">
    <text evidence="2">The sequence shown here is derived from an EMBL/GenBank/DDBJ whole genome shotgun (WGS) entry which is preliminary data.</text>
</comment>
<dbReference type="EMBL" id="NQKQ01000027">
    <property type="protein sequence ID" value="PAA07226.1"/>
    <property type="molecule type" value="Genomic_DNA"/>
</dbReference>